<accession>A0ABU6UX77</accession>
<reference evidence="2 3" key="1">
    <citation type="journal article" date="2023" name="Plants (Basel)">
        <title>Bridging the Gap: Combining Genomics and Transcriptomics Approaches to Understand Stylosanthes scabra, an Orphan Legume from the Brazilian Caatinga.</title>
        <authorList>
            <person name="Ferreira-Neto J.R.C."/>
            <person name="da Silva M.D."/>
            <person name="Binneck E."/>
            <person name="de Melo N.F."/>
            <person name="da Silva R.H."/>
            <person name="de Melo A.L.T.M."/>
            <person name="Pandolfi V."/>
            <person name="Bustamante F.O."/>
            <person name="Brasileiro-Vidal A.C."/>
            <person name="Benko-Iseppon A.M."/>
        </authorList>
    </citation>
    <scope>NUCLEOTIDE SEQUENCE [LARGE SCALE GENOMIC DNA]</scope>
    <source>
        <tissue evidence="2">Leaves</tissue>
    </source>
</reference>
<comment type="caution">
    <text evidence="2">The sequence shown here is derived from an EMBL/GenBank/DDBJ whole genome shotgun (WGS) entry which is preliminary data.</text>
</comment>
<protein>
    <submittedName>
        <fullName evidence="2">Uncharacterized protein</fullName>
    </submittedName>
</protein>
<feature type="compositionally biased region" description="Low complexity" evidence="1">
    <location>
        <begin position="51"/>
        <end position="69"/>
    </location>
</feature>
<feature type="compositionally biased region" description="Polar residues" evidence="1">
    <location>
        <begin position="70"/>
        <end position="86"/>
    </location>
</feature>
<organism evidence="2 3">
    <name type="scientific">Stylosanthes scabra</name>
    <dbReference type="NCBI Taxonomy" id="79078"/>
    <lineage>
        <taxon>Eukaryota</taxon>
        <taxon>Viridiplantae</taxon>
        <taxon>Streptophyta</taxon>
        <taxon>Embryophyta</taxon>
        <taxon>Tracheophyta</taxon>
        <taxon>Spermatophyta</taxon>
        <taxon>Magnoliopsida</taxon>
        <taxon>eudicotyledons</taxon>
        <taxon>Gunneridae</taxon>
        <taxon>Pentapetalae</taxon>
        <taxon>rosids</taxon>
        <taxon>fabids</taxon>
        <taxon>Fabales</taxon>
        <taxon>Fabaceae</taxon>
        <taxon>Papilionoideae</taxon>
        <taxon>50 kb inversion clade</taxon>
        <taxon>dalbergioids sensu lato</taxon>
        <taxon>Dalbergieae</taxon>
        <taxon>Pterocarpus clade</taxon>
        <taxon>Stylosanthes</taxon>
    </lineage>
</organism>
<feature type="compositionally biased region" description="Basic and acidic residues" evidence="1">
    <location>
        <begin position="183"/>
        <end position="194"/>
    </location>
</feature>
<sequence>MANLPSVRPWSRLGSVSPTPSKPPTPQTQPSKPQTSAPRFRFTTLGAAGRTSNSSAPPSPSNSTTENNAYANSTESKQGTTPSVQSYLKVNTEVQPTKIALESDPKATMLVQRESGEKQRETTAAKEKGTFHNKKLLDSENNGSIRVITISGENRGAYMEIIQTSSKKKPNFLRQKNGNSDINKAHDDATKSESSENYSADGKNKNKNNHRERSMKYYPNSTRISSACYINSNVQCVNNSLLYGSSCTCNDPGVQLILSEMKPHGEAFHQTEHVHGKNN</sequence>
<evidence type="ECO:0000256" key="1">
    <source>
        <dbReference type="SAM" id="MobiDB-lite"/>
    </source>
</evidence>
<dbReference type="Proteomes" id="UP001341840">
    <property type="component" value="Unassembled WGS sequence"/>
</dbReference>
<dbReference type="PANTHER" id="PTHR33472:SF28">
    <property type="entry name" value="BROMO AND FHA DOMAIN-CONTAINING PROTEIN DDB_G0267958"/>
    <property type="match status" value="1"/>
</dbReference>
<keyword evidence="3" id="KW-1185">Reference proteome</keyword>
<evidence type="ECO:0000313" key="3">
    <source>
        <dbReference type="Proteomes" id="UP001341840"/>
    </source>
</evidence>
<evidence type="ECO:0000313" key="2">
    <source>
        <dbReference type="EMBL" id="MED6165267.1"/>
    </source>
</evidence>
<feature type="region of interest" description="Disordered" evidence="1">
    <location>
        <begin position="1"/>
        <end position="86"/>
    </location>
</feature>
<dbReference type="PANTHER" id="PTHR33472">
    <property type="entry name" value="OS01G0106600 PROTEIN"/>
    <property type="match status" value="1"/>
</dbReference>
<feature type="region of interest" description="Disordered" evidence="1">
    <location>
        <begin position="168"/>
        <end position="214"/>
    </location>
</feature>
<name>A0ABU6UX77_9FABA</name>
<proteinExistence type="predicted"/>
<gene>
    <name evidence="2" type="ORF">PIB30_097961</name>
</gene>
<dbReference type="EMBL" id="JASCZI010123284">
    <property type="protein sequence ID" value="MED6165267.1"/>
    <property type="molecule type" value="Genomic_DNA"/>
</dbReference>